<name>A0AAN6YZZ8_9PEZI</name>
<feature type="transmembrane region" description="Helical" evidence="1">
    <location>
        <begin position="65"/>
        <end position="83"/>
    </location>
</feature>
<reference evidence="2" key="2">
    <citation type="submission" date="2023-05" db="EMBL/GenBank/DDBJ databases">
        <authorList>
            <consortium name="Lawrence Berkeley National Laboratory"/>
            <person name="Steindorff A."/>
            <person name="Hensen N."/>
            <person name="Bonometti L."/>
            <person name="Westerberg I."/>
            <person name="Brannstrom I.O."/>
            <person name="Guillou S."/>
            <person name="Cros-Aarteil S."/>
            <person name="Calhoun S."/>
            <person name="Haridas S."/>
            <person name="Kuo A."/>
            <person name="Mondo S."/>
            <person name="Pangilinan J."/>
            <person name="Riley R."/>
            <person name="Labutti K."/>
            <person name="Andreopoulos B."/>
            <person name="Lipzen A."/>
            <person name="Chen C."/>
            <person name="Yanf M."/>
            <person name="Daum C."/>
            <person name="Ng V."/>
            <person name="Clum A."/>
            <person name="Ohm R."/>
            <person name="Martin F."/>
            <person name="Silar P."/>
            <person name="Natvig D."/>
            <person name="Lalanne C."/>
            <person name="Gautier V."/>
            <person name="Ament-Velasquez S.L."/>
            <person name="Kruys A."/>
            <person name="Hutchinson M.I."/>
            <person name="Powell A.J."/>
            <person name="Barry K."/>
            <person name="Miller A.N."/>
            <person name="Grigoriev I.V."/>
            <person name="Debuchy R."/>
            <person name="Gladieux P."/>
            <person name="Thoren M.H."/>
            <person name="Johannesson H."/>
        </authorList>
    </citation>
    <scope>NUCLEOTIDE SEQUENCE</scope>
    <source>
        <strain evidence="2">CBS 731.68</strain>
    </source>
</reference>
<evidence type="ECO:0000256" key="1">
    <source>
        <dbReference type="SAM" id="Phobius"/>
    </source>
</evidence>
<dbReference type="Proteomes" id="UP001302602">
    <property type="component" value="Unassembled WGS sequence"/>
</dbReference>
<keyword evidence="3" id="KW-1185">Reference proteome</keyword>
<keyword evidence="1" id="KW-1133">Transmembrane helix</keyword>
<protein>
    <submittedName>
        <fullName evidence="2">Uncharacterized protein</fullName>
    </submittedName>
</protein>
<dbReference type="AlphaFoldDB" id="A0AAN6YZZ8"/>
<accession>A0AAN6YZZ8</accession>
<dbReference type="EMBL" id="MU853243">
    <property type="protein sequence ID" value="KAK4119932.1"/>
    <property type="molecule type" value="Genomic_DNA"/>
</dbReference>
<proteinExistence type="predicted"/>
<comment type="caution">
    <text evidence="2">The sequence shown here is derived from an EMBL/GenBank/DDBJ whole genome shotgun (WGS) entry which is preliminary data.</text>
</comment>
<dbReference type="RefSeq" id="XP_062643705.1">
    <property type="nucleotide sequence ID" value="XM_062786394.1"/>
</dbReference>
<dbReference type="GeneID" id="87823160"/>
<keyword evidence="1" id="KW-0472">Membrane</keyword>
<keyword evidence="1" id="KW-0812">Transmembrane</keyword>
<evidence type="ECO:0000313" key="2">
    <source>
        <dbReference type="EMBL" id="KAK4119932.1"/>
    </source>
</evidence>
<organism evidence="2 3">
    <name type="scientific">Parathielavia appendiculata</name>
    <dbReference type="NCBI Taxonomy" id="2587402"/>
    <lineage>
        <taxon>Eukaryota</taxon>
        <taxon>Fungi</taxon>
        <taxon>Dikarya</taxon>
        <taxon>Ascomycota</taxon>
        <taxon>Pezizomycotina</taxon>
        <taxon>Sordariomycetes</taxon>
        <taxon>Sordariomycetidae</taxon>
        <taxon>Sordariales</taxon>
        <taxon>Chaetomiaceae</taxon>
        <taxon>Parathielavia</taxon>
    </lineage>
</organism>
<reference evidence="2" key="1">
    <citation type="journal article" date="2023" name="Mol. Phylogenet. Evol.">
        <title>Genome-scale phylogeny and comparative genomics of the fungal order Sordariales.</title>
        <authorList>
            <person name="Hensen N."/>
            <person name="Bonometti L."/>
            <person name="Westerberg I."/>
            <person name="Brannstrom I.O."/>
            <person name="Guillou S."/>
            <person name="Cros-Aarteil S."/>
            <person name="Calhoun S."/>
            <person name="Haridas S."/>
            <person name="Kuo A."/>
            <person name="Mondo S."/>
            <person name="Pangilinan J."/>
            <person name="Riley R."/>
            <person name="LaButti K."/>
            <person name="Andreopoulos B."/>
            <person name="Lipzen A."/>
            <person name="Chen C."/>
            <person name="Yan M."/>
            <person name="Daum C."/>
            <person name="Ng V."/>
            <person name="Clum A."/>
            <person name="Steindorff A."/>
            <person name="Ohm R.A."/>
            <person name="Martin F."/>
            <person name="Silar P."/>
            <person name="Natvig D.O."/>
            <person name="Lalanne C."/>
            <person name="Gautier V."/>
            <person name="Ament-Velasquez S.L."/>
            <person name="Kruys A."/>
            <person name="Hutchinson M.I."/>
            <person name="Powell A.J."/>
            <person name="Barry K."/>
            <person name="Miller A.N."/>
            <person name="Grigoriev I.V."/>
            <person name="Debuchy R."/>
            <person name="Gladieux P."/>
            <person name="Hiltunen Thoren M."/>
            <person name="Johannesson H."/>
        </authorList>
    </citation>
    <scope>NUCLEOTIDE SEQUENCE</scope>
    <source>
        <strain evidence="2">CBS 731.68</strain>
    </source>
</reference>
<evidence type="ECO:0000313" key="3">
    <source>
        <dbReference type="Proteomes" id="UP001302602"/>
    </source>
</evidence>
<gene>
    <name evidence="2" type="ORF">N657DRAFT_244229</name>
</gene>
<sequence>MRGARMLILIPPSGPTRTTTVSNQASTRDRGRRLFLMITVRQPVSPSALRSLPSFSSSTFTTLPLVSPCCILFFSPSLVFTVFQHFSNRRRSHPAAHPPSRASLRRSRPETFQIRLLCRLQLLLMTAVF</sequence>